<accession>A0AAD7JNZ5</accession>
<evidence type="ECO:0000313" key="3">
    <source>
        <dbReference type="Proteomes" id="UP001215598"/>
    </source>
</evidence>
<sequence length="262" mass="28888">MSTIAHLSPVDQHTASRLSLRGQSKPPQGSFLYLDTPSDQQFTLDDFNSLTFSVTPTMAPRRSRTQTHRTRSTYLGTSSAIVIPTARSSLVPMRAVRDHRARDASADESEVAPPAHLQQRRPSLLRKLIPGILLGRTPSTASSINRPVHQDKVTVPAPAEEPTRPHTPDASTQPPSFGIRCTKYGAKVPNAAFSAETVKVSPPVEPRMRRKLSRSFSGYFCPLETEDEATTPEEREALDVNARIFERGYRYEALGSGRGEVL</sequence>
<reference evidence="2" key="1">
    <citation type="submission" date="2023-03" db="EMBL/GenBank/DDBJ databases">
        <title>Massive genome expansion in bonnet fungi (Mycena s.s.) driven by repeated elements and novel gene families across ecological guilds.</title>
        <authorList>
            <consortium name="Lawrence Berkeley National Laboratory"/>
            <person name="Harder C.B."/>
            <person name="Miyauchi S."/>
            <person name="Viragh M."/>
            <person name="Kuo A."/>
            <person name="Thoen E."/>
            <person name="Andreopoulos B."/>
            <person name="Lu D."/>
            <person name="Skrede I."/>
            <person name="Drula E."/>
            <person name="Henrissat B."/>
            <person name="Morin E."/>
            <person name="Kohler A."/>
            <person name="Barry K."/>
            <person name="LaButti K."/>
            <person name="Morin E."/>
            <person name="Salamov A."/>
            <person name="Lipzen A."/>
            <person name="Mereny Z."/>
            <person name="Hegedus B."/>
            <person name="Baldrian P."/>
            <person name="Stursova M."/>
            <person name="Weitz H."/>
            <person name="Taylor A."/>
            <person name="Grigoriev I.V."/>
            <person name="Nagy L.G."/>
            <person name="Martin F."/>
            <person name="Kauserud H."/>
        </authorList>
    </citation>
    <scope>NUCLEOTIDE SEQUENCE</scope>
    <source>
        <strain evidence="2">CBHHK182m</strain>
    </source>
</reference>
<feature type="compositionally biased region" description="Polar residues" evidence="1">
    <location>
        <begin position="1"/>
        <end position="27"/>
    </location>
</feature>
<name>A0AAD7JNZ5_9AGAR</name>
<protein>
    <submittedName>
        <fullName evidence="2">Uncharacterized protein</fullName>
    </submittedName>
</protein>
<gene>
    <name evidence="2" type="ORF">B0H16DRAFT_1518599</name>
</gene>
<feature type="region of interest" description="Disordered" evidence="1">
    <location>
        <begin position="1"/>
        <end position="29"/>
    </location>
</feature>
<proteinExistence type="predicted"/>
<keyword evidence="3" id="KW-1185">Reference proteome</keyword>
<organism evidence="2 3">
    <name type="scientific">Mycena metata</name>
    <dbReference type="NCBI Taxonomy" id="1033252"/>
    <lineage>
        <taxon>Eukaryota</taxon>
        <taxon>Fungi</taxon>
        <taxon>Dikarya</taxon>
        <taxon>Basidiomycota</taxon>
        <taxon>Agaricomycotina</taxon>
        <taxon>Agaricomycetes</taxon>
        <taxon>Agaricomycetidae</taxon>
        <taxon>Agaricales</taxon>
        <taxon>Marasmiineae</taxon>
        <taxon>Mycenaceae</taxon>
        <taxon>Mycena</taxon>
    </lineage>
</organism>
<evidence type="ECO:0000256" key="1">
    <source>
        <dbReference type="SAM" id="MobiDB-lite"/>
    </source>
</evidence>
<dbReference type="Proteomes" id="UP001215598">
    <property type="component" value="Unassembled WGS sequence"/>
</dbReference>
<feature type="region of interest" description="Disordered" evidence="1">
    <location>
        <begin position="156"/>
        <end position="176"/>
    </location>
</feature>
<evidence type="ECO:0000313" key="2">
    <source>
        <dbReference type="EMBL" id="KAJ7768904.1"/>
    </source>
</evidence>
<dbReference type="AlphaFoldDB" id="A0AAD7JNZ5"/>
<dbReference type="EMBL" id="JARKIB010000019">
    <property type="protein sequence ID" value="KAJ7768904.1"/>
    <property type="molecule type" value="Genomic_DNA"/>
</dbReference>
<comment type="caution">
    <text evidence="2">The sequence shown here is derived from an EMBL/GenBank/DDBJ whole genome shotgun (WGS) entry which is preliminary data.</text>
</comment>